<sequence>MTTRDPSSPYVIRSAQFEALTDAREIRAQAQVEAQARLEEARREADALRQAAQAECEALRAEAREHAQAEIAAYMQSCENSLADLAFLIARRLIDDLPRDEKVMRLVRTALTDLPEQMGLVVKVPVSEGNSLKMSLHQDDGVLAGLSVMECGTLKPGECLLQHEQGQTRLDVTAQLRALWQGTAA</sequence>
<organism evidence="2 3">
    <name type="scientific">Acetobacter farinalis</name>
    <dbReference type="NCBI Taxonomy" id="1260984"/>
    <lineage>
        <taxon>Bacteria</taxon>
        <taxon>Pseudomonadati</taxon>
        <taxon>Pseudomonadota</taxon>
        <taxon>Alphaproteobacteria</taxon>
        <taxon>Acetobacterales</taxon>
        <taxon>Acetobacteraceae</taxon>
        <taxon>Acetobacter</taxon>
    </lineage>
</organism>
<dbReference type="InterPro" id="IPR010586">
    <property type="entry name" value="T3SS_stator_protein"/>
</dbReference>
<dbReference type="Proteomes" id="UP001526446">
    <property type="component" value="Unassembled WGS sequence"/>
</dbReference>
<comment type="caution">
    <text evidence="2">The sequence shown here is derived from an EMBL/GenBank/DDBJ whole genome shotgun (WGS) entry which is preliminary data.</text>
</comment>
<dbReference type="RefSeq" id="WP_166121714.1">
    <property type="nucleotide sequence ID" value="NZ_JAPIUX010000005.1"/>
</dbReference>
<keyword evidence="1" id="KW-0175">Coiled coil</keyword>
<keyword evidence="3" id="KW-1185">Reference proteome</keyword>
<dbReference type="Pfam" id="PF06635">
    <property type="entry name" value="T3SS_SCTL"/>
    <property type="match status" value="1"/>
</dbReference>
<evidence type="ECO:0000313" key="2">
    <source>
        <dbReference type="EMBL" id="MCX2561148.1"/>
    </source>
</evidence>
<reference evidence="2 3" key="1">
    <citation type="submission" date="2022-11" db="EMBL/GenBank/DDBJ databases">
        <title>Genome sequencing of Acetobacter type strain.</title>
        <authorList>
            <person name="Heo J."/>
            <person name="Lee D."/>
            <person name="Han B.-H."/>
            <person name="Hong S.-B."/>
            <person name="Kwon S.-W."/>
        </authorList>
    </citation>
    <scope>NUCLEOTIDE SEQUENCE [LARGE SCALE GENOMIC DNA]</scope>
    <source>
        <strain evidence="2 3">KACC 21251</strain>
    </source>
</reference>
<evidence type="ECO:0000256" key="1">
    <source>
        <dbReference type="SAM" id="Coils"/>
    </source>
</evidence>
<evidence type="ECO:0008006" key="4">
    <source>
        <dbReference type="Google" id="ProtNLM"/>
    </source>
</evidence>
<evidence type="ECO:0000313" key="3">
    <source>
        <dbReference type="Proteomes" id="UP001526446"/>
    </source>
</evidence>
<protein>
    <recommendedName>
        <fullName evidence="4">Type III secretion system protein</fullName>
    </recommendedName>
</protein>
<name>A0ABT3Q785_9PROT</name>
<dbReference type="CDD" id="cd06503">
    <property type="entry name" value="ATP-synt_Fo_b"/>
    <property type="match status" value="1"/>
</dbReference>
<accession>A0ABT3Q785</accession>
<proteinExistence type="predicted"/>
<feature type="coiled-coil region" evidence="1">
    <location>
        <begin position="31"/>
        <end position="69"/>
    </location>
</feature>
<dbReference type="EMBL" id="JAPIUX010000005">
    <property type="protein sequence ID" value="MCX2561148.1"/>
    <property type="molecule type" value="Genomic_DNA"/>
</dbReference>
<gene>
    <name evidence="2" type="ORF">OQ252_07025</name>
</gene>